<name>C5BRV8_TERTT</name>
<dbReference type="SUPFAM" id="SSF46785">
    <property type="entry name" value="Winged helix' DNA-binding domain"/>
    <property type="match status" value="1"/>
</dbReference>
<dbReference type="KEGG" id="ttu:TERTU_1274"/>
<dbReference type="GO" id="GO:0003677">
    <property type="term" value="F:DNA binding"/>
    <property type="evidence" value="ECO:0007669"/>
    <property type="project" value="UniProtKB-KW"/>
</dbReference>
<dbReference type="Proteomes" id="UP000009080">
    <property type="component" value="Chromosome"/>
</dbReference>
<dbReference type="InterPro" id="IPR036390">
    <property type="entry name" value="WH_DNA-bd_sf"/>
</dbReference>
<dbReference type="AlphaFoldDB" id="C5BRV8"/>
<dbReference type="PANTHER" id="PTHR43537:SF24">
    <property type="entry name" value="GLUCONATE OPERON TRANSCRIPTIONAL REPRESSOR"/>
    <property type="match status" value="1"/>
</dbReference>
<dbReference type="EMBL" id="CP001614">
    <property type="protein sequence ID" value="ACR13117.1"/>
    <property type="molecule type" value="Genomic_DNA"/>
</dbReference>
<dbReference type="InterPro" id="IPR008920">
    <property type="entry name" value="TF_FadR/GntR_C"/>
</dbReference>
<dbReference type="HOGENOM" id="CLU_017584_5_1_6"/>
<evidence type="ECO:0000313" key="6">
    <source>
        <dbReference type="Proteomes" id="UP000009080"/>
    </source>
</evidence>
<keyword evidence="2" id="KW-0238">DNA-binding</keyword>
<dbReference type="Gene3D" id="1.10.10.10">
    <property type="entry name" value="Winged helix-like DNA-binding domain superfamily/Winged helix DNA-binding domain"/>
    <property type="match status" value="1"/>
</dbReference>
<dbReference type="PANTHER" id="PTHR43537">
    <property type="entry name" value="TRANSCRIPTIONAL REGULATOR, GNTR FAMILY"/>
    <property type="match status" value="1"/>
</dbReference>
<dbReference type="OrthoDB" id="9799812at2"/>
<evidence type="ECO:0000259" key="4">
    <source>
        <dbReference type="PROSITE" id="PS50949"/>
    </source>
</evidence>
<keyword evidence="6" id="KW-1185">Reference proteome</keyword>
<dbReference type="CDD" id="cd07377">
    <property type="entry name" value="WHTH_GntR"/>
    <property type="match status" value="1"/>
</dbReference>
<dbReference type="STRING" id="377629.TERTU_1274"/>
<dbReference type="SMART" id="SM00895">
    <property type="entry name" value="FCD"/>
    <property type="match status" value="1"/>
</dbReference>
<dbReference type="SUPFAM" id="SSF48008">
    <property type="entry name" value="GntR ligand-binding domain-like"/>
    <property type="match status" value="1"/>
</dbReference>
<dbReference type="Gene3D" id="1.20.120.530">
    <property type="entry name" value="GntR ligand-binding domain-like"/>
    <property type="match status" value="1"/>
</dbReference>
<evidence type="ECO:0000256" key="3">
    <source>
        <dbReference type="ARBA" id="ARBA00023163"/>
    </source>
</evidence>
<proteinExistence type="predicted"/>
<dbReference type="InterPro" id="IPR011711">
    <property type="entry name" value="GntR_C"/>
</dbReference>
<dbReference type="Pfam" id="PF00392">
    <property type="entry name" value="GntR"/>
    <property type="match status" value="1"/>
</dbReference>
<dbReference type="SMART" id="SM00345">
    <property type="entry name" value="HTH_GNTR"/>
    <property type="match status" value="1"/>
</dbReference>
<evidence type="ECO:0000313" key="5">
    <source>
        <dbReference type="EMBL" id="ACR13117.1"/>
    </source>
</evidence>
<dbReference type="PROSITE" id="PS50949">
    <property type="entry name" value="HTH_GNTR"/>
    <property type="match status" value="1"/>
</dbReference>
<protein>
    <submittedName>
        <fullName evidence="5">GntR family transcriptional regulator</fullName>
    </submittedName>
</protein>
<dbReference type="InterPro" id="IPR036388">
    <property type="entry name" value="WH-like_DNA-bd_sf"/>
</dbReference>
<sequence>MKYQDLKITANPALVRDHALDKLRNAISSGLYPPGKRLIERELCEALGVSRTSVREALRQLQSENLIEIGQRRTLRVAVISAEDASDVYLVRMKLETEAVKRFVELGDKTALKALVRVHKEIHKQLHKGDLLELSLAASEFYETILANCGSKVIYDIARQLLVRVQYLRYRSMSMPGRLDAGMDEWDRLMDAITAGDADGAAKAMTQHLVNARAAAVATLEVNPLEAEAAGEM</sequence>
<evidence type="ECO:0000256" key="1">
    <source>
        <dbReference type="ARBA" id="ARBA00023015"/>
    </source>
</evidence>
<keyword evidence="1" id="KW-0805">Transcription regulation</keyword>
<dbReference type="GO" id="GO:0003700">
    <property type="term" value="F:DNA-binding transcription factor activity"/>
    <property type="evidence" value="ECO:0007669"/>
    <property type="project" value="InterPro"/>
</dbReference>
<dbReference type="eggNOG" id="COG1802">
    <property type="taxonomic scope" value="Bacteria"/>
</dbReference>
<organism evidence="5 6">
    <name type="scientific">Teredinibacter turnerae (strain ATCC 39867 / T7901)</name>
    <dbReference type="NCBI Taxonomy" id="377629"/>
    <lineage>
        <taxon>Bacteria</taxon>
        <taxon>Pseudomonadati</taxon>
        <taxon>Pseudomonadota</taxon>
        <taxon>Gammaproteobacteria</taxon>
        <taxon>Cellvibrionales</taxon>
        <taxon>Cellvibrionaceae</taxon>
        <taxon>Teredinibacter</taxon>
    </lineage>
</organism>
<gene>
    <name evidence="5" type="ordered locus">TERTU_1274</name>
</gene>
<dbReference type="RefSeq" id="WP_015819230.1">
    <property type="nucleotide sequence ID" value="NC_012997.1"/>
</dbReference>
<dbReference type="Pfam" id="PF07729">
    <property type="entry name" value="FCD"/>
    <property type="match status" value="1"/>
</dbReference>
<keyword evidence="3" id="KW-0804">Transcription</keyword>
<feature type="domain" description="HTH gntR-type" evidence="4">
    <location>
        <begin position="13"/>
        <end position="80"/>
    </location>
</feature>
<dbReference type="PRINTS" id="PR00035">
    <property type="entry name" value="HTHGNTR"/>
</dbReference>
<dbReference type="InterPro" id="IPR000524">
    <property type="entry name" value="Tscrpt_reg_HTH_GntR"/>
</dbReference>
<evidence type="ECO:0000256" key="2">
    <source>
        <dbReference type="ARBA" id="ARBA00023125"/>
    </source>
</evidence>
<reference evidence="5 6" key="1">
    <citation type="journal article" date="2009" name="PLoS ONE">
        <title>The complete genome of Teredinibacter turnerae T7901: an intracellular endosymbiont of marine wood-boring bivalves (shipworms).</title>
        <authorList>
            <person name="Yang J.C."/>
            <person name="Madupu R."/>
            <person name="Durkin A.S."/>
            <person name="Ekborg N.A."/>
            <person name="Pedamallu C.S."/>
            <person name="Hostetler J.B."/>
            <person name="Radune D."/>
            <person name="Toms B.S."/>
            <person name="Henrissat B."/>
            <person name="Coutinho P.M."/>
            <person name="Schwarz S."/>
            <person name="Field L."/>
            <person name="Trindade-Silva A.E."/>
            <person name="Soares C.A.G."/>
            <person name="Elshahawi S."/>
            <person name="Hanora A."/>
            <person name="Schmidt E.W."/>
            <person name="Haygood M.G."/>
            <person name="Posfai J."/>
            <person name="Benner J."/>
            <person name="Madinger C."/>
            <person name="Nove J."/>
            <person name="Anton B."/>
            <person name="Chaudhary K."/>
            <person name="Foster J."/>
            <person name="Holman A."/>
            <person name="Kumar S."/>
            <person name="Lessard P.A."/>
            <person name="Luyten Y.A."/>
            <person name="Slatko B."/>
            <person name="Wood N."/>
            <person name="Wu B."/>
            <person name="Teplitski M."/>
            <person name="Mougous J.D."/>
            <person name="Ward N."/>
            <person name="Eisen J.A."/>
            <person name="Badger J.H."/>
            <person name="Distel D.L."/>
        </authorList>
    </citation>
    <scope>NUCLEOTIDE SEQUENCE [LARGE SCALE GENOMIC DNA]</scope>
    <source>
        <strain evidence="6">ATCC 39867 / T7901</strain>
    </source>
</reference>
<accession>C5BRV8</accession>